<dbReference type="SUPFAM" id="SSF55347">
    <property type="entry name" value="Glyceraldehyde-3-phosphate dehydrogenase-like, C-terminal domain"/>
    <property type="match status" value="1"/>
</dbReference>
<dbReference type="PANTHER" id="PTHR22604">
    <property type="entry name" value="OXIDOREDUCTASES"/>
    <property type="match status" value="1"/>
</dbReference>
<dbReference type="PANTHER" id="PTHR22604:SF105">
    <property type="entry name" value="TRANS-1,2-DIHYDROBENZENE-1,2-DIOL DEHYDROGENASE"/>
    <property type="match status" value="1"/>
</dbReference>
<dbReference type="OrthoDB" id="2129491at2759"/>
<comment type="caution">
    <text evidence="4">The sequence shown here is derived from an EMBL/GenBank/DDBJ whole genome shotgun (WGS) entry which is preliminary data.</text>
</comment>
<evidence type="ECO:0000313" key="5">
    <source>
        <dbReference type="Proteomes" id="UP000288216"/>
    </source>
</evidence>
<dbReference type="Proteomes" id="UP000288216">
    <property type="component" value="Unassembled WGS sequence"/>
</dbReference>
<dbReference type="Pfam" id="PF22725">
    <property type="entry name" value="GFO_IDH_MocA_C3"/>
    <property type="match status" value="1"/>
</dbReference>
<dbReference type="STRING" id="75743.A0A401Q9R4"/>
<dbReference type="AlphaFoldDB" id="A0A401Q9R4"/>
<sequence>MLETPRLVDKELGGGVLLDIGCYCLQFVCMAFSGEKPESVQATGFLTEKGVDEAVTIVLKYSRKRMALVTVTMAVQLANQATISGTKGTITIPGLMWCPTSLVVNGKAQEFPLPAPPQPLNFINSTGLCYEAERVRQCLQKGLKECPDLPLAESELIMSILDEARRQVGVVYDQDAA</sequence>
<proteinExistence type="inferred from homology"/>
<dbReference type="OMA" id="NINREYI"/>
<comment type="similarity">
    <text evidence="1">Belongs to the Gfo/Idh/MocA family.</text>
</comment>
<evidence type="ECO:0000313" key="4">
    <source>
        <dbReference type="EMBL" id="GCB82096.1"/>
    </source>
</evidence>
<dbReference type="GO" id="GO:0016491">
    <property type="term" value="F:oxidoreductase activity"/>
    <property type="evidence" value="ECO:0007669"/>
    <property type="project" value="UniProtKB-KW"/>
</dbReference>
<name>A0A401Q9R4_SCYTO</name>
<gene>
    <name evidence="4" type="ORF">scyTo_0022867</name>
</gene>
<feature type="domain" description="GFO/IDH/MocA-like oxidoreductase" evidence="3">
    <location>
        <begin position="5"/>
        <end position="90"/>
    </location>
</feature>
<reference evidence="4 5" key="1">
    <citation type="journal article" date="2018" name="Nat. Ecol. Evol.">
        <title>Shark genomes provide insights into elasmobranch evolution and the origin of vertebrates.</title>
        <authorList>
            <person name="Hara Y"/>
            <person name="Yamaguchi K"/>
            <person name="Onimaru K"/>
            <person name="Kadota M"/>
            <person name="Koyanagi M"/>
            <person name="Keeley SD"/>
            <person name="Tatsumi K"/>
            <person name="Tanaka K"/>
            <person name="Motone F"/>
            <person name="Kageyama Y"/>
            <person name="Nozu R"/>
            <person name="Adachi N"/>
            <person name="Nishimura O"/>
            <person name="Nakagawa R"/>
            <person name="Tanegashima C"/>
            <person name="Kiyatake I"/>
            <person name="Matsumoto R"/>
            <person name="Murakumo K"/>
            <person name="Nishida K"/>
            <person name="Terakita A"/>
            <person name="Kuratani S"/>
            <person name="Sato K"/>
            <person name="Hyodo S Kuraku.S."/>
        </authorList>
    </citation>
    <scope>NUCLEOTIDE SEQUENCE [LARGE SCALE GENOMIC DNA]</scope>
</reference>
<dbReference type="InterPro" id="IPR055170">
    <property type="entry name" value="GFO_IDH_MocA-like_dom"/>
</dbReference>
<dbReference type="Gene3D" id="3.30.360.10">
    <property type="entry name" value="Dihydrodipicolinate Reductase, domain 2"/>
    <property type="match status" value="1"/>
</dbReference>
<dbReference type="InterPro" id="IPR050984">
    <property type="entry name" value="Gfo/Idh/MocA_domain"/>
</dbReference>
<accession>A0A401Q9R4</accession>
<evidence type="ECO:0000259" key="3">
    <source>
        <dbReference type="Pfam" id="PF22725"/>
    </source>
</evidence>
<evidence type="ECO:0000256" key="1">
    <source>
        <dbReference type="ARBA" id="ARBA00010928"/>
    </source>
</evidence>
<evidence type="ECO:0000256" key="2">
    <source>
        <dbReference type="ARBA" id="ARBA00023002"/>
    </source>
</evidence>
<dbReference type="EMBL" id="BFAA01024552">
    <property type="protein sequence ID" value="GCB82096.1"/>
    <property type="molecule type" value="Genomic_DNA"/>
</dbReference>
<keyword evidence="5" id="KW-1185">Reference proteome</keyword>
<organism evidence="4 5">
    <name type="scientific">Scyliorhinus torazame</name>
    <name type="common">Cloudy catshark</name>
    <name type="synonym">Catulus torazame</name>
    <dbReference type="NCBI Taxonomy" id="75743"/>
    <lineage>
        <taxon>Eukaryota</taxon>
        <taxon>Metazoa</taxon>
        <taxon>Chordata</taxon>
        <taxon>Craniata</taxon>
        <taxon>Vertebrata</taxon>
        <taxon>Chondrichthyes</taxon>
        <taxon>Elasmobranchii</taxon>
        <taxon>Galeomorphii</taxon>
        <taxon>Galeoidea</taxon>
        <taxon>Carcharhiniformes</taxon>
        <taxon>Scyliorhinidae</taxon>
        <taxon>Scyliorhinus</taxon>
    </lineage>
</organism>
<keyword evidence="2" id="KW-0560">Oxidoreductase</keyword>
<protein>
    <recommendedName>
        <fullName evidence="3">GFO/IDH/MocA-like oxidoreductase domain-containing protein</fullName>
    </recommendedName>
</protein>